<name>A0AAN7XIY7_ELEMC</name>
<dbReference type="Proteomes" id="UP001346869">
    <property type="component" value="Unassembled WGS sequence"/>
</dbReference>
<dbReference type="SMART" id="SM00731">
    <property type="entry name" value="SprT"/>
    <property type="match status" value="1"/>
</dbReference>
<comment type="caution">
    <text evidence="3">The sequence shown here is derived from an EMBL/GenBank/DDBJ whole genome shotgun (WGS) entry which is preliminary data.</text>
</comment>
<dbReference type="InterPro" id="IPR006640">
    <property type="entry name" value="SprT-like_domain"/>
</dbReference>
<evidence type="ECO:0000256" key="1">
    <source>
        <dbReference type="SAM" id="MobiDB-lite"/>
    </source>
</evidence>
<protein>
    <recommendedName>
        <fullName evidence="2">SprT-like domain-containing protein</fullName>
    </recommendedName>
</protein>
<accession>A0AAN7XIY7</accession>
<dbReference type="CDD" id="cd00084">
    <property type="entry name" value="HMG-box_SF"/>
    <property type="match status" value="1"/>
</dbReference>
<evidence type="ECO:0000313" key="4">
    <source>
        <dbReference type="Proteomes" id="UP001346869"/>
    </source>
</evidence>
<feature type="region of interest" description="Disordered" evidence="1">
    <location>
        <begin position="265"/>
        <end position="295"/>
    </location>
</feature>
<dbReference type="PANTHER" id="PTHR23099">
    <property type="entry name" value="TRANSCRIPTIONAL REGULATOR"/>
    <property type="match status" value="1"/>
</dbReference>
<feature type="region of interest" description="Disordered" evidence="1">
    <location>
        <begin position="352"/>
        <end position="385"/>
    </location>
</feature>
<dbReference type="GO" id="GO:0005634">
    <property type="term" value="C:nucleus"/>
    <property type="evidence" value="ECO:0007669"/>
    <property type="project" value="TreeGrafter"/>
</dbReference>
<evidence type="ECO:0000259" key="2">
    <source>
        <dbReference type="SMART" id="SM00731"/>
    </source>
</evidence>
<dbReference type="GO" id="GO:0006974">
    <property type="term" value="P:DNA damage response"/>
    <property type="evidence" value="ECO:0007669"/>
    <property type="project" value="UniProtKB-ARBA"/>
</dbReference>
<dbReference type="AlphaFoldDB" id="A0AAN7XIY7"/>
<feature type="region of interest" description="Disordered" evidence="1">
    <location>
        <begin position="318"/>
        <end position="337"/>
    </location>
</feature>
<feature type="domain" description="SprT-like" evidence="2">
    <location>
        <begin position="451"/>
        <end position="608"/>
    </location>
</feature>
<organism evidence="3 4">
    <name type="scientific">Eleginops maclovinus</name>
    <name type="common">Patagonian blennie</name>
    <name type="synonym">Eleginus maclovinus</name>
    <dbReference type="NCBI Taxonomy" id="56733"/>
    <lineage>
        <taxon>Eukaryota</taxon>
        <taxon>Metazoa</taxon>
        <taxon>Chordata</taxon>
        <taxon>Craniata</taxon>
        <taxon>Vertebrata</taxon>
        <taxon>Euteleostomi</taxon>
        <taxon>Actinopterygii</taxon>
        <taxon>Neopterygii</taxon>
        <taxon>Teleostei</taxon>
        <taxon>Neoteleostei</taxon>
        <taxon>Acanthomorphata</taxon>
        <taxon>Eupercaria</taxon>
        <taxon>Perciformes</taxon>
        <taxon>Notothenioidei</taxon>
        <taxon>Eleginopidae</taxon>
        <taxon>Eleginops</taxon>
    </lineage>
</organism>
<dbReference type="EMBL" id="JAUZQC010000010">
    <property type="protein sequence ID" value="KAK5864976.1"/>
    <property type="molecule type" value="Genomic_DNA"/>
</dbReference>
<evidence type="ECO:0000313" key="3">
    <source>
        <dbReference type="EMBL" id="KAK5864976.1"/>
    </source>
</evidence>
<proteinExistence type="predicted"/>
<dbReference type="Pfam" id="PF17283">
    <property type="entry name" value="Zn_ribbon_SprT"/>
    <property type="match status" value="1"/>
</dbReference>
<reference evidence="3 4" key="1">
    <citation type="journal article" date="2023" name="Genes (Basel)">
        <title>Chromosome-Level Genome Assembly and Circadian Gene Repertoire of the Patagonia Blennie Eleginops maclovinus-The Closest Ancestral Proxy of Antarctic Cryonotothenioids.</title>
        <authorList>
            <person name="Cheng C.C."/>
            <person name="Rivera-Colon A.G."/>
            <person name="Minhas B.F."/>
            <person name="Wilson L."/>
            <person name="Rayamajhi N."/>
            <person name="Vargas-Chacoff L."/>
            <person name="Catchen J.M."/>
        </authorList>
    </citation>
    <scope>NUCLEOTIDE SEQUENCE [LARGE SCALE GENOMIC DNA]</scope>
    <source>
        <strain evidence="3">JMC-PN-2008</strain>
    </source>
</reference>
<dbReference type="Pfam" id="PF10263">
    <property type="entry name" value="SprT-like"/>
    <property type="match status" value="1"/>
</dbReference>
<dbReference type="PANTHER" id="PTHR23099:SF0">
    <property type="entry name" value="GERM CELL NUCLEAR ACIDIC PROTEIN"/>
    <property type="match status" value="1"/>
</dbReference>
<reference evidence="3 4" key="2">
    <citation type="journal article" date="2023" name="Mol. Biol. Evol.">
        <title>Genomics of Secondarily Temperate Adaptation in the Only Non-Antarctic Icefish.</title>
        <authorList>
            <person name="Rivera-Colon A.G."/>
            <person name="Rayamajhi N."/>
            <person name="Minhas B.F."/>
            <person name="Madrigal G."/>
            <person name="Bilyk K.T."/>
            <person name="Yoon V."/>
            <person name="Hune M."/>
            <person name="Gregory S."/>
            <person name="Cheng C.H.C."/>
            <person name="Catchen J.M."/>
        </authorList>
    </citation>
    <scope>NUCLEOTIDE SEQUENCE [LARGE SCALE GENOMIC DNA]</scope>
    <source>
        <strain evidence="3">JMC-PN-2008</strain>
    </source>
</reference>
<keyword evidence="4" id="KW-1185">Reference proteome</keyword>
<dbReference type="InterPro" id="IPR035240">
    <property type="entry name" value="SprT_Zn_ribbon"/>
</dbReference>
<sequence length="658" mass="73499">MNNETRTLFERVAKKMGWDDGGLDTAEKKLISSIGKTRHPALSSFGSLAQTASPVQLALSDSEDDPEKENQFCKGNDYRNKYMTESSDDDFEQFLVGRATPKAKPSSLKACSAAKKESMEIAALTQFHEATALCRFLFQSHMSHQSFHTGRARFQTIFVVFSSNVLTVSSDDDGGFETFLQRVKTPKANPKNLSQSGSEDSLTKFIVEDLSSDDDFIPTKSSGKVPKSYTPAVLHSPRRPLSLCASPVFVSDSDDDDDEENIVVKSTWRTRHSKPKPTPKADQKKALRWDENDSSPFLSNPPIHSPFFLLPHKTQTSLASPKRTLSAPSKLDDSASSEEEFISLLDRLKKKNKFPGTSFSPRSTNEYNKEPPVPAPPSRGLSTQVSKPLRETPLQIKTPGKSTILKPTVSQTEPRHGPISRVALCRTPGCFLQSLSNTGSSYGRNFKQNKEELTSRLYLLYNSSVFDSKLPGNMSVTWNKKLRKTAGYCITGQERGGGNRYARIELSDKVCDSADRLRDTLIHEMCHAATWLINGVRDGHGNFWKLYARKSTLAHPELPMVTRCHSYDIKYKFQYQCTRCQNLIGRHSKSLDTQKFACALCSGQLVLLMPAKQRAPTPFANFVKENYGTVRQDMKGQSHAEVMRKLSVDFASTKLNQS</sequence>
<gene>
    <name evidence="3" type="ORF">PBY51_016172</name>
</gene>
<feature type="compositionally biased region" description="Basic residues" evidence="1">
    <location>
        <begin position="268"/>
        <end position="277"/>
    </location>
</feature>
<feature type="compositionally biased region" description="Polar residues" evidence="1">
    <location>
        <begin position="355"/>
        <end position="366"/>
    </location>
</feature>
<feature type="compositionally biased region" description="Basic and acidic residues" evidence="1">
    <location>
        <begin position="279"/>
        <end position="291"/>
    </location>
</feature>